<dbReference type="EMBL" id="KQ030542">
    <property type="protein sequence ID" value="KJZ72767.1"/>
    <property type="molecule type" value="Genomic_DNA"/>
</dbReference>
<evidence type="ECO:0000313" key="6">
    <source>
        <dbReference type="Proteomes" id="UP000054481"/>
    </source>
</evidence>
<dbReference type="InterPro" id="IPR013120">
    <property type="entry name" value="FAR_NAD-bd"/>
</dbReference>
<evidence type="ECO:0000256" key="3">
    <source>
        <dbReference type="ARBA" id="ARBA00022857"/>
    </source>
</evidence>
<gene>
    <name evidence="5" type="ORF">HIM_07842</name>
</gene>
<dbReference type="Pfam" id="PF23562">
    <property type="entry name" value="AMP-binding_C_3"/>
    <property type="match status" value="1"/>
</dbReference>
<dbReference type="InterPro" id="IPR036736">
    <property type="entry name" value="ACP-like_sf"/>
</dbReference>
<dbReference type="Gene3D" id="3.40.50.720">
    <property type="entry name" value="NAD(P)-binding Rossmann-like Domain"/>
    <property type="match status" value="1"/>
</dbReference>
<dbReference type="InterPro" id="IPR036291">
    <property type="entry name" value="NAD(P)-bd_dom_sf"/>
</dbReference>
<dbReference type="SUPFAM" id="SSF56801">
    <property type="entry name" value="Acetyl-CoA synthetase-like"/>
    <property type="match status" value="1"/>
</dbReference>
<protein>
    <recommendedName>
        <fullName evidence="4">Carrier domain-containing protein</fullName>
    </recommendedName>
</protein>
<dbReference type="SUPFAM" id="SSF47336">
    <property type="entry name" value="ACP-like"/>
    <property type="match status" value="1"/>
</dbReference>
<keyword evidence="3" id="KW-0521">NADP</keyword>
<dbReference type="InterPro" id="IPR006162">
    <property type="entry name" value="Ppantetheine_attach_site"/>
</dbReference>
<reference evidence="5 6" key="1">
    <citation type="journal article" date="2014" name="Genome Biol. Evol.">
        <title>Comparative genomics and transcriptomics analyses reveal divergent lifestyle features of nematode endoparasitic fungus Hirsutella minnesotensis.</title>
        <authorList>
            <person name="Lai Y."/>
            <person name="Liu K."/>
            <person name="Zhang X."/>
            <person name="Zhang X."/>
            <person name="Li K."/>
            <person name="Wang N."/>
            <person name="Shu C."/>
            <person name="Wu Y."/>
            <person name="Wang C."/>
            <person name="Bushley K.E."/>
            <person name="Xiang M."/>
            <person name="Liu X."/>
        </authorList>
    </citation>
    <scope>NUCLEOTIDE SEQUENCE [LARGE SCALE GENOMIC DNA]</scope>
    <source>
        <strain evidence="5 6">3608</strain>
    </source>
</reference>
<dbReference type="GO" id="GO:0031177">
    <property type="term" value="F:phosphopantetheine binding"/>
    <property type="evidence" value="ECO:0007669"/>
    <property type="project" value="InterPro"/>
</dbReference>
<dbReference type="Gene3D" id="1.10.1200.10">
    <property type="entry name" value="ACP-like"/>
    <property type="match status" value="1"/>
</dbReference>
<evidence type="ECO:0000313" key="5">
    <source>
        <dbReference type="EMBL" id="KJZ72767.1"/>
    </source>
</evidence>
<dbReference type="PANTHER" id="PTHR43439">
    <property type="entry name" value="PHENYLACETATE-COENZYME A LIGASE"/>
    <property type="match status" value="1"/>
</dbReference>
<dbReference type="Pfam" id="PF00501">
    <property type="entry name" value="AMP-binding"/>
    <property type="match status" value="1"/>
</dbReference>
<dbReference type="InterPro" id="IPR051414">
    <property type="entry name" value="Adenylate-forming_Reductase"/>
</dbReference>
<evidence type="ECO:0000256" key="2">
    <source>
        <dbReference type="ARBA" id="ARBA00022553"/>
    </source>
</evidence>
<dbReference type="InterPro" id="IPR042099">
    <property type="entry name" value="ANL_N_sf"/>
</dbReference>
<dbReference type="Gene3D" id="3.40.50.12780">
    <property type="entry name" value="N-terminal domain of ligase-like"/>
    <property type="match status" value="1"/>
</dbReference>
<dbReference type="OrthoDB" id="429813at2759"/>
<sequence>MALNHELDARWQDDLLPHIVDRLAEKRPDAEYAHWVKESDVEVITYSLLANIVDGLAWWIVDQLGPGSDNASGIEVLAYMGPNDVRYPALILAAIKAGYVLFLTSPRNSADAQRTLFNRLRCKTLLTSDPAPPAARVVLEAVQPQHHLTVPSVEDLMGKQQRQFVLTKTYHEIPHEPFLIMHTSGTTGMPQPITWAHRTCAHVLNSKAHQSSGGCLSVERELINGKRVMVTLPPFHGAFAALLILGAIPYGSVMIIPVATALPTGKGVVDALMKSTADAAVLVPSVVAELAQSPDLLETSAQHLESIIYIGGDLPQDLGDRVAEKLNLRCLWGATETGIVPQLLPPEVHPSAPQSRRLWQYIRFHPCVGANFQSAAEDVYELVLRRDSSFVNSQPCFTVEGLEQLREYRTKDLFQRHPTIPDLWCWRARADDIIVFLNGEKTNPISMEQHIMANNPELSGALVVGAQRFQAALFIEPKGDKTLSTEEQAALIEHVWQSVEEANQSAPAHARVEKSFILVVSSDRPLVRSGKGTFVRSASISQYAAELDALYDEADSLSDEHNGILAANPLIAASGLSGVTQLIRNYIRAITGWIDVEDDDNLFDLGMDSLQGLRLSRALRKDFQRPSFALATLYQNPTIAGLAAASLGHDESPQAERRTMEDLLATYQSLIELPPSNASLKQPDQVRKEVDVLMTGSTGTVGTYLLKSLLERKGINRIFCLNRGPDGGKARQNQSFEAAGFETHDLDESMHGGKPCRVTFLTGDLQRPQLGLDPGVYESLQSHIGLVIHAAWAVNFNMPLVAFRPQLVGLANLLRFSASQAGADYHAKHGRHFVFISSVSAVGGYRKGPPPEQVIDSLDTPEELGYARSKFLGELLVNHTMKKSDDSFNASIIRLGQVAGPVRQRGLWNPKEWFPSMIKSSIHLGQIPDDLGPLSNNIDFVPVDLLADILMDLVTHTPDSTAQRAAAPPAVVLNVRNPHQTLWSNLLPIISEKLKQNTVSNSPLMIVSPQTWFASLRACLETPEDEEALAAKVPAIKLLGFFEALFADVPEAKDMLPMAIDNAMAASPAMRALAPVGSEWITQWMEEWMRE</sequence>
<dbReference type="SUPFAM" id="SSF51735">
    <property type="entry name" value="NAD(P)-binding Rossmann-fold domains"/>
    <property type="match status" value="1"/>
</dbReference>
<feature type="domain" description="Carrier" evidence="4">
    <location>
        <begin position="574"/>
        <end position="650"/>
    </location>
</feature>
<dbReference type="Pfam" id="PF07993">
    <property type="entry name" value="NAD_binding_4"/>
    <property type="match status" value="1"/>
</dbReference>
<dbReference type="InterPro" id="IPR020806">
    <property type="entry name" value="PKS_PP-bd"/>
</dbReference>
<proteinExistence type="predicted"/>
<dbReference type="Pfam" id="PF00550">
    <property type="entry name" value="PP-binding"/>
    <property type="match status" value="1"/>
</dbReference>
<organism evidence="5 6">
    <name type="scientific">Hirsutella minnesotensis 3608</name>
    <dbReference type="NCBI Taxonomy" id="1043627"/>
    <lineage>
        <taxon>Eukaryota</taxon>
        <taxon>Fungi</taxon>
        <taxon>Dikarya</taxon>
        <taxon>Ascomycota</taxon>
        <taxon>Pezizomycotina</taxon>
        <taxon>Sordariomycetes</taxon>
        <taxon>Hypocreomycetidae</taxon>
        <taxon>Hypocreales</taxon>
        <taxon>Ophiocordycipitaceae</taxon>
        <taxon>Hirsutella</taxon>
    </lineage>
</organism>
<dbReference type="PROSITE" id="PS50075">
    <property type="entry name" value="CARRIER"/>
    <property type="match status" value="1"/>
</dbReference>
<dbReference type="InterPro" id="IPR000873">
    <property type="entry name" value="AMP-dep_synth/lig_dom"/>
</dbReference>
<evidence type="ECO:0000259" key="4">
    <source>
        <dbReference type="PROSITE" id="PS50075"/>
    </source>
</evidence>
<evidence type="ECO:0000256" key="1">
    <source>
        <dbReference type="ARBA" id="ARBA00022450"/>
    </source>
</evidence>
<dbReference type="SMART" id="SM00823">
    <property type="entry name" value="PKS_PP"/>
    <property type="match status" value="1"/>
</dbReference>
<accession>A0A0F7ZYN2</accession>
<keyword evidence="6" id="KW-1185">Reference proteome</keyword>
<dbReference type="PROSITE" id="PS00012">
    <property type="entry name" value="PHOSPHOPANTETHEINE"/>
    <property type="match status" value="1"/>
</dbReference>
<dbReference type="PANTHER" id="PTHR43439:SF2">
    <property type="entry name" value="ENZYME, PUTATIVE (JCVI)-RELATED"/>
    <property type="match status" value="1"/>
</dbReference>
<keyword evidence="1" id="KW-0596">Phosphopantetheine</keyword>
<keyword evidence="2" id="KW-0597">Phosphoprotein</keyword>
<name>A0A0F7ZYN2_9HYPO</name>
<dbReference type="InterPro" id="IPR009081">
    <property type="entry name" value="PP-bd_ACP"/>
</dbReference>
<dbReference type="AlphaFoldDB" id="A0A0F7ZYN2"/>
<dbReference type="Proteomes" id="UP000054481">
    <property type="component" value="Unassembled WGS sequence"/>
</dbReference>